<sequence length="84" mass="9683">MEYTHADLHKAYAFLFDFILGKISINLHNGVPADQVRLWVMRTIGKLEPRPEKQAFMDFCLGWVNVVVSVLPETDPPPEQMKLE</sequence>
<dbReference type="STRING" id="258515.SAMN05192585_11234"/>
<dbReference type="AlphaFoldDB" id="A0A1G9Z0V8"/>
<dbReference type="RefSeq" id="WP_092639428.1">
    <property type="nucleotide sequence ID" value="NZ_FNID01000012.1"/>
</dbReference>
<evidence type="ECO:0000313" key="2">
    <source>
        <dbReference type="Proteomes" id="UP000199182"/>
    </source>
</evidence>
<evidence type="ECO:0000313" key="1">
    <source>
        <dbReference type="EMBL" id="SDN14373.1"/>
    </source>
</evidence>
<protein>
    <submittedName>
        <fullName evidence="1">Uncharacterized protein</fullName>
    </submittedName>
</protein>
<keyword evidence="2" id="KW-1185">Reference proteome</keyword>
<dbReference type="EMBL" id="FNID01000012">
    <property type="protein sequence ID" value="SDN14373.1"/>
    <property type="molecule type" value="Genomic_DNA"/>
</dbReference>
<gene>
    <name evidence="1" type="ORF">SAMN05192585_11234</name>
</gene>
<organism evidence="1 2">
    <name type="scientific">Acetanaerobacterium elongatum</name>
    <dbReference type="NCBI Taxonomy" id="258515"/>
    <lineage>
        <taxon>Bacteria</taxon>
        <taxon>Bacillati</taxon>
        <taxon>Bacillota</taxon>
        <taxon>Clostridia</taxon>
        <taxon>Eubacteriales</taxon>
        <taxon>Oscillospiraceae</taxon>
        <taxon>Acetanaerobacterium</taxon>
    </lineage>
</organism>
<name>A0A1G9Z0V8_9FIRM</name>
<reference evidence="1 2" key="1">
    <citation type="submission" date="2016-10" db="EMBL/GenBank/DDBJ databases">
        <authorList>
            <person name="de Groot N.N."/>
        </authorList>
    </citation>
    <scope>NUCLEOTIDE SEQUENCE [LARGE SCALE GENOMIC DNA]</scope>
    <source>
        <strain evidence="1 2">CGMCC 1.5012</strain>
    </source>
</reference>
<proteinExistence type="predicted"/>
<dbReference type="Proteomes" id="UP000199182">
    <property type="component" value="Unassembled WGS sequence"/>
</dbReference>
<accession>A0A1G9Z0V8</accession>